<organism evidence="2 3">
    <name type="scientific">Camelina sativa</name>
    <name type="common">False flax</name>
    <name type="synonym">Myagrum sativum</name>
    <dbReference type="NCBI Taxonomy" id="90675"/>
    <lineage>
        <taxon>Eukaryota</taxon>
        <taxon>Viridiplantae</taxon>
        <taxon>Streptophyta</taxon>
        <taxon>Embryophyta</taxon>
        <taxon>Tracheophyta</taxon>
        <taxon>Spermatophyta</taxon>
        <taxon>Magnoliopsida</taxon>
        <taxon>eudicotyledons</taxon>
        <taxon>Gunneridae</taxon>
        <taxon>Pentapetalae</taxon>
        <taxon>rosids</taxon>
        <taxon>malvids</taxon>
        <taxon>Brassicales</taxon>
        <taxon>Brassicaceae</taxon>
        <taxon>Camelineae</taxon>
        <taxon>Camelina</taxon>
    </lineage>
</organism>
<dbReference type="PANTHER" id="PTHR33223">
    <property type="entry name" value="CCHC-TYPE DOMAIN-CONTAINING PROTEIN"/>
    <property type="match status" value="1"/>
</dbReference>
<dbReference type="RefSeq" id="XP_010489385.1">
    <property type="nucleotide sequence ID" value="XM_010491083.2"/>
</dbReference>
<keyword evidence="2" id="KW-1185">Reference proteome</keyword>
<sequence>MLTLFQFSLGDKALRWLNLLDSGSITTWEQCRAIFLNHFYTKSRSTKLRSKITTFSQGGMETFCEAWERFKEYLRDCPHHGYSQENLMNIFYGGIEQRYQMALDTASKGDFSTNTANEANLLIENLAARNSNHGAEYDRSVRVNAVETDAIKDLTAKVNLLLKRDHQSVNMIEEQPVVYAEFGVDTSQDATEEVNYIGGQGNFSEPRF</sequence>
<proteinExistence type="predicted"/>
<dbReference type="PANTHER" id="PTHR33223:SF11">
    <property type="entry name" value="ELEMENT PROTEIN, PUTATIVE-RELATED"/>
    <property type="match status" value="1"/>
</dbReference>
<gene>
    <name evidence="3" type="primary">LOC104767061</name>
</gene>
<feature type="domain" description="Retrotransposon gag" evidence="1">
    <location>
        <begin position="4"/>
        <end position="96"/>
    </location>
</feature>
<protein>
    <submittedName>
        <fullName evidence="3">Uncharacterized protein LOC104767061</fullName>
    </submittedName>
</protein>
<accession>A0ABM0XQH5</accession>
<dbReference type="InterPro" id="IPR005162">
    <property type="entry name" value="Retrotrans_gag_dom"/>
</dbReference>
<dbReference type="GeneID" id="104767061"/>
<reference evidence="3" key="2">
    <citation type="submission" date="2025-08" db="UniProtKB">
        <authorList>
            <consortium name="RefSeq"/>
        </authorList>
    </citation>
    <scope>IDENTIFICATION</scope>
    <source>
        <tissue evidence="3">Leaf</tissue>
    </source>
</reference>
<evidence type="ECO:0000259" key="1">
    <source>
        <dbReference type="Pfam" id="PF03732"/>
    </source>
</evidence>
<evidence type="ECO:0000313" key="2">
    <source>
        <dbReference type="Proteomes" id="UP000694864"/>
    </source>
</evidence>
<dbReference type="Pfam" id="PF03732">
    <property type="entry name" value="Retrotrans_gag"/>
    <property type="match status" value="1"/>
</dbReference>
<evidence type="ECO:0000313" key="3">
    <source>
        <dbReference type="RefSeq" id="XP_010489385.1"/>
    </source>
</evidence>
<dbReference type="Proteomes" id="UP000694864">
    <property type="component" value="Chromosome 19"/>
</dbReference>
<name>A0ABM0XQH5_CAMSA</name>
<reference evidence="2" key="1">
    <citation type="journal article" date="2014" name="Nat. Commun.">
        <title>The emerging biofuel crop Camelina sativa retains a highly undifferentiated hexaploid genome structure.</title>
        <authorList>
            <person name="Kagale S."/>
            <person name="Koh C."/>
            <person name="Nixon J."/>
            <person name="Bollina V."/>
            <person name="Clarke W.E."/>
            <person name="Tuteja R."/>
            <person name="Spillane C."/>
            <person name="Robinson S.J."/>
            <person name="Links M.G."/>
            <person name="Clarke C."/>
            <person name="Higgins E.E."/>
            <person name="Huebert T."/>
            <person name="Sharpe A.G."/>
            <person name="Parkin I.A."/>
        </authorList>
    </citation>
    <scope>NUCLEOTIDE SEQUENCE [LARGE SCALE GENOMIC DNA]</scope>
    <source>
        <strain evidence="2">cv. DH55</strain>
    </source>
</reference>